<proteinExistence type="predicted"/>
<comment type="caution">
    <text evidence="1">The sequence shown here is derived from an EMBL/GenBank/DDBJ whole genome shotgun (WGS) entry which is preliminary data.</text>
</comment>
<reference evidence="1 2" key="1">
    <citation type="submission" date="2019-08" db="EMBL/GenBank/DDBJ databases">
        <title>Whole genome of Aphis craccivora.</title>
        <authorList>
            <person name="Voronova N.V."/>
            <person name="Shulinski R.S."/>
            <person name="Bandarenka Y.V."/>
            <person name="Zhorov D.G."/>
            <person name="Warner D."/>
        </authorList>
    </citation>
    <scope>NUCLEOTIDE SEQUENCE [LARGE SCALE GENOMIC DNA]</scope>
    <source>
        <strain evidence="1">180601</strain>
        <tissue evidence="1">Whole Body</tissue>
    </source>
</reference>
<gene>
    <name evidence="1" type="ORF">FWK35_00020864</name>
</gene>
<evidence type="ECO:0000313" key="1">
    <source>
        <dbReference type="EMBL" id="KAF0755462.1"/>
    </source>
</evidence>
<dbReference type="EMBL" id="VUJU01004132">
    <property type="protein sequence ID" value="KAF0755462.1"/>
    <property type="molecule type" value="Genomic_DNA"/>
</dbReference>
<accession>A0A6G0YGD4</accession>
<dbReference type="AlphaFoldDB" id="A0A6G0YGD4"/>
<sequence length="97" mass="10906">MIYGIFLGESNGRNSSYTVSGWVPLCCTLAKLMKNLILNEVMNVSIALPTCRNNSSISNFGDGFRWQSEYPQCVIQVKSTTFSNSERSEECIDFTMM</sequence>
<organism evidence="1 2">
    <name type="scientific">Aphis craccivora</name>
    <name type="common">Cowpea aphid</name>
    <dbReference type="NCBI Taxonomy" id="307492"/>
    <lineage>
        <taxon>Eukaryota</taxon>
        <taxon>Metazoa</taxon>
        <taxon>Ecdysozoa</taxon>
        <taxon>Arthropoda</taxon>
        <taxon>Hexapoda</taxon>
        <taxon>Insecta</taxon>
        <taxon>Pterygota</taxon>
        <taxon>Neoptera</taxon>
        <taxon>Paraneoptera</taxon>
        <taxon>Hemiptera</taxon>
        <taxon>Sternorrhyncha</taxon>
        <taxon>Aphidomorpha</taxon>
        <taxon>Aphidoidea</taxon>
        <taxon>Aphididae</taxon>
        <taxon>Aphidini</taxon>
        <taxon>Aphis</taxon>
        <taxon>Aphis</taxon>
    </lineage>
</organism>
<evidence type="ECO:0000313" key="2">
    <source>
        <dbReference type="Proteomes" id="UP000478052"/>
    </source>
</evidence>
<keyword evidence="2" id="KW-1185">Reference proteome</keyword>
<dbReference type="Proteomes" id="UP000478052">
    <property type="component" value="Unassembled WGS sequence"/>
</dbReference>
<name>A0A6G0YGD4_APHCR</name>
<protein>
    <submittedName>
        <fullName evidence="1">Uncharacterized protein</fullName>
    </submittedName>
</protein>
<feature type="non-terminal residue" evidence="1">
    <location>
        <position position="97"/>
    </location>
</feature>